<dbReference type="GO" id="GO:0009888">
    <property type="term" value="P:tissue development"/>
    <property type="evidence" value="ECO:0007669"/>
    <property type="project" value="TreeGrafter"/>
</dbReference>
<protein>
    <submittedName>
        <fullName evidence="11">Basement membrane-specific heparan sulfate proteoglycan core protein-like</fullName>
    </submittedName>
</protein>
<dbReference type="Gene3D" id="4.10.400.10">
    <property type="entry name" value="Low-density Lipoprotein Receptor"/>
    <property type="match status" value="1"/>
</dbReference>
<dbReference type="PANTHER" id="PTHR10574">
    <property type="entry name" value="NETRIN/LAMININ-RELATED"/>
    <property type="match status" value="1"/>
</dbReference>
<dbReference type="SMART" id="SM00180">
    <property type="entry name" value="EGF_Lam"/>
    <property type="match status" value="1"/>
</dbReference>
<evidence type="ECO:0000256" key="7">
    <source>
        <dbReference type="PROSITE-ProRule" id="PRU00460"/>
    </source>
</evidence>
<evidence type="ECO:0000256" key="4">
    <source>
        <dbReference type="ARBA" id="ARBA00023180"/>
    </source>
</evidence>
<keyword evidence="1 8" id="KW-0732">Signal</keyword>
<dbReference type="GO" id="GO:0008045">
    <property type="term" value="P:motor neuron axon guidance"/>
    <property type="evidence" value="ECO:0007669"/>
    <property type="project" value="TreeGrafter"/>
</dbReference>
<evidence type="ECO:0000256" key="1">
    <source>
        <dbReference type="ARBA" id="ARBA00022729"/>
    </source>
</evidence>
<dbReference type="SUPFAM" id="SSF57196">
    <property type="entry name" value="EGF/Laminin"/>
    <property type="match status" value="1"/>
</dbReference>
<dbReference type="GO" id="GO:0005604">
    <property type="term" value="C:basement membrane"/>
    <property type="evidence" value="ECO:0007669"/>
    <property type="project" value="UniProtKB-ARBA"/>
</dbReference>
<sequence>MQLRVGVVVGLLAVALRCPVGMGQFPCPKSFYRCADGYCLERARLCDGVAHCRDRSDERDCPKIACYGHSSERDPFSGRCLNCQHGTEGRDCEQCKSGFVGDATQTTSDACQPPTRLQRCHLIYMGEFCYRCDASVRYGNPDILRQGYCNRCPCAVRTRLPLLHGRFRRDVSQSTPEEDRLLLWHRLQTVADLSQSLGGYLQHNTPTERTLVAAANRLLSSLQSLTNTTSQEPFRLRHHLRKSLLPVKRKTQALLKVMSQPS</sequence>
<evidence type="ECO:0000313" key="10">
    <source>
        <dbReference type="Proteomes" id="UP000515135"/>
    </source>
</evidence>
<dbReference type="SUPFAM" id="SSF57424">
    <property type="entry name" value="LDL receptor-like module"/>
    <property type="match status" value="1"/>
</dbReference>
<dbReference type="GO" id="GO:0009887">
    <property type="term" value="P:animal organ morphogenesis"/>
    <property type="evidence" value="ECO:0007669"/>
    <property type="project" value="TreeGrafter"/>
</dbReference>
<evidence type="ECO:0000256" key="2">
    <source>
        <dbReference type="ARBA" id="ARBA00022737"/>
    </source>
</evidence>
<gene>
    <name evidence="11" type="primary">LOC109468759</name>
</gene>
<evidence type="ECO:0000256" key="5">
    <source>
        <dbReference type="ARBA" id="ARBA00023292"/>
    </source>
</evidence>
<evidence type="ECO:0000259" key="9">
    <source>
        <dbReference type="PROSITE" id="PS50027"/>
    </source>
</evidence>
<keyword evidence="4" id="KW-0325">Glycoprotein</keyword>
<dbReference type="KEGG" id="bbel:109468759"/>
<keyword evidence="3 7" id="KW-1015">Disulfide bond</keyword>
<dbReference type="GeneID" id="109468759"/>
<keyword evidence="10" id="KW-1185">Reference proteome</keyword>
<feature type="chain" id="PRO_5028250668" evidence="8">
    <location>
        <begin position="24"/>
        <end position="262"/>
    </location>
</feature>
<name>A0A6P4YZA3_BRABE</name>
<evidence type="ECO:0000256" key="8">
    <source>
        <dbReference type="SAM" id="SignalP"/>
    </source>
</evidence>
<feature type="signal peptide" evidence="8">
    <location>
        <begin position="1"/>
        <end position="23"/>
    </location>
</feature>
<feature type="disulfide bond" evidence="6">
    <location>
        <begin position="34"/>
        <end position="52"/>
    </location>
</feature>
<dbReference type="InterPro" id="IPR036055">
    <property type="entry name" value="LDL_receptor-like_sf"/>
</dbReference>
<dbReference type="PROSITE" id="PS01209">
    <property type="entry name" value="LDLRA_1"/>
    <property type="match status" value="1"/>
</dbReference>
<feature type="domain" description="Laminin EGF-like" evidence="9">
    <location>
        <begin position="66"/>
        <end position="113"/>
    </location>
</feature>
<keyword evidence="5 7" id="KW-0424">Laminin EGF-like domain</keyword>
<dbReference type="PROSITE" id="PS50068">
    <property type="entry name" value="LDLRA_2"/>
    <property type="match status" value="1"/>
</dbReference>
<dbReference type="InterPro" id="IPR002172">
    <property type="entry name" value="LDrepeatLR_classA_rpt"/>
</dbReference>
<feature type="disulfide bond" evidence="6">
    <location>
        <begin position="27"/>
        <end position="39"/>
    </location>
</feature>
<organism evidence="10 11">
    <name type="scientific">Branchiostoma belcheri</name>
    <name type="common">Amphioxus</name>
    <dbReference type="NCBI Taxonomy" id="7741"/>
    <lineage>
        <taxon>Eukaryota</taxon>
        <taxon>Metazoa</taxon>
        <taxon>Chordata</taxon>
        <taxon>Cephalochordata</taxon>
        <taxon>Leptocardii</taxon>
        <taxon>Amphioxiformes</taxon>
        <taxon>Branchiostomatidae</taxon>
        <taxon>Branchiostoma</taxon>
    </lineage>
</organism>
<dbReference type="InterPro" id="IPR002049">
    <property type="entry name" value="LE_dom"/>
</dbReference>
<dbReference type="FunFam" id="2.10.25.10:FF:000188">
    <property type="entry name" value="Laminin subunit gamma 2"/>
    <property type="match status" value="1"/>
</dbReference>
<reference evidence="11" key="1">
    <citation type="submission" date="2025-08" db="UniProtKB">
        <authorList>
            <consortium name="RefSeq"/>
        </authorList>
    </citation>
    <scope>IDENTIFICATION</scope>
    <source>
        <tissue evidence="11">Gonad</tissue>
    </source>
</reference>
<evidence type="ECO:0000313" key="11">
    <source>
        <dbReference type="RefSeq" id="XP_019622646.1"/>
    </source>
</evidence>
<keyword evidence="2" id="KW-0677">Repeat</keyword>
<proteinExistence type="predicted"/>
<feature type="disulfide bond" evidence="6">
    <location>
        <begin position="46"/>
        <end position="61"/>
    </location>
</feature>
<accession>A0A6P4YZA3</accession>
<dbReference type="GO" id="GO:0016358">
    <property type="term" value="P:dendrite development"/>
    <property type="evidence" value="ECO:0007669"/>
    <property type="project" value="TreeGrafter"/>
</dbReference>
<dbReference type="InterPro" id="IPR023415">
    <property type="entry name" value="LDLR_class-A_CS"/>
</dbReference>
<dbReference type="OrthoDB" id="10055367at2759"/>
<dbReference type="AlphaFoldDB" id="A0A6P4YZA3"/>
<dbReference type="RefSeq" id="XP_019622646.1">
    <property type="nucleotide sequence ID" value="XM_019767087.1"/>
</dbReference>
<feature type="disulfide bond" evidence="7">
    <location>
        <begin position="83"/>
        <end position="92"/>
    </location>
</feature>
<dbReference type="Proteomes" id="UP000515135">
    <property type="component" value="Unplaced"/>
</dbReference>
<dbReference type="InterPro" id="IPR056863">
    <property type="entry name" value="LMN_ATRN_NET-like_EGF"/>
</dbReference>
<dbReference type="Pfam" id="PF00057">
    <property type="entry name" value="Ldl_recept_a"/>
    <property type="match status" value="1"/>
</dbReference>
<dbReference type="PROSITE" id="PS01248">
    <property type="entry name" value="EGF_LAM_1"/>
    <property type="match status" value="1"/>
</dbReference>
<dbReference type="PANTHER" id="PTHR10574:SF365">
    <property type="entry name" value="NETRIN-A-RELATED"/>
    <property type="match status" value="1"/>
</dbReference>
<dbReference type="PROSITE" id="PS50027">
    <property type="entry name" value="EGF_LAM_2"/>
    <property type="match status" value="1"/>
</dbReference>
<evidence type="ECO:0000256" key="3">
    <source>
        <dbReference type="ARBA" id="ARBA00023157"/>
    </source>
</evidence>
<dbReference type="CDD" id="cd00055">
    <property type="entry name" value="EGF_Lam"/>
    <property type="match status" value="1"/>
</dbReference>
<dbReference type="Pfam" id="PF24973">
    <property type="entry name" value="EGF_LMN_ATRN"/>
    <property type="match status" value="1"/>
</dbReference>
<dbReference type="InterPro" id="IPR050440">
    <property type="entry name" value="Laminin/Netrin_ECM"/>
</dbReference>
<evidence type="ECO:0000256" key="6">
    <source>
        <dbReference type="PROSITE-ProRule" id="PRU00124"/>
    </source>
</evidence>
<comment type="caution">
    <text evidence="7">Lacks conserved residue(s) required for the propagation of feature annotation.</text>
</comment>
<dbReference type="SMART" id="SM00192">
    <property type="entry name" value="LDLa"/>
    <property type="match status" value="1"/>
</dbReference>
<dbReference type="CDD" id="cd00112">
    <property type="entry name" value="LDLa"/>
    <property type="match status" value="1"/>
</dbReference>